<organism evidence="1 2">
    <name type="scientific">Amborella trichopoda</name>
    <dbReference type="NCBI Taxonomy" id="13333"/>
    <lineage>
        <taxon>Eukaryota</taxon>
        <taxon>Viridiplantae</taxon>
        <taxon>Streptophyta</taxon>
        <taxon>Embryophyta</taxon>
        <taxon>Tracheophyta</taxon>
        <taxon>Spermatophyta</taxon>
        <taxon>Magnoliopsida</taxon>
        <taxon>Amborellales</taxon>
        <taxon>Amborellaceae</taxon>
        <taxon>Amborella</taxon>
    </lineage>
</organism>
<dbReference type="EMBL" id="KI396610">
    <property type="protein sequence ID" value="ERM97043.1"/>
    <property type="molecule type" value="Genomic_DNA"/>
</dbReference>
<accession>W1NN75</accession>
<reference evidence="2" key="1">
    <citation type="journal article" date="2013" name="Science">
        <title>The Amborella genome and the evolution of flowering plants.</title>
        <authorList>
            <consortium name="Amborella Genome Project"/>
        </authorList>
    </citation>
    <scope>NUCLEOTIDE SEQUENCE [LARGE SCALE GENOMIC DNA]</scope>
</reference>
<dbReference type="Gramene" id="ERM97043">
    <property type="protein sequence ID" value="ERM97043"/>
    <property type="gene ID" value="AMTR_s00122p00076710"/>
</dbReference>
<sequence>MHWVLGILFPPSPYFFPVEGLKSVALDSKTNNFRWFFCFAALVVAGHRHCSSLALHLLLLSVANMYPLFHHHAVRKPHSSPRHAFDPLAVDPLALVVLDEGDAYLDLGKGNLFLSQWNIVFKLIS</sequence>
<dbReference type="AlphaFoldDB" id="W1NN75"/>
<protein>
    <submittedName>
        <fullName evidence="1">Uncharacterized protein</fullName>
    </submittedName>
</protein>
<evidence type="ECO:0000313" key="2">
    <source>
        <dbReference type="Proteomes" id="UP000017836"/>
    </source>
</evidence>
<proteinExistence type="predicted"/>
<name>W1NN75_AMBTC</name>
<dbReference type="Proteomes" id="UP000017836">
    <property type="component" value="Unassembled WGS sequence"/>
</dbReference>
<keyword evidence="2" id="KW-1185">Reference proteome</keyword>
<gene>
    <name evidence="1" type="ORF">AMTR_s00122p00076710</name>
</gene>
<dbReference type="HOGENOM" id="CLU_1995717_0_0_1"/>
<evidence type="ECO:0000313" key="1">
    <source>
        <dbReference type="EMBL" id="ERM97043.1"/>
    </source>
</evidence>